<sequence>MSTESNNYIQWFRHTSPYINSHRGKTFVVLLPGDCISQDNFPNIINDLTLLSSLGVRLVVVHGARRQIDEQLAVINSETEFHKGVRITTREQMGEVLKAIGHARFTIEAAFSSGLPDSPMYGSKIRVRCGNFVTAMPQGVIDGIDHQLTGKVRSVDASGIRAMLDQNSLALVSPLGYSLTGEAFNLSFADVAIAIANALRADKLIAYNDDGPITDSQGEQFRELTLLQCERFLLEKQQHNRSNTYFSLRACYQACDGGVSRAHVVSACDDGALIKELYTRDGSGTMVYRDSYETIRRARIEDVVGILNLIEPLEQKGILVKRSREHLETEIGFFTVMEKDNLIVGCAALYPIANSEAGELACVAMHNEYRGDGRAAKLLTHIERQAHKLNFTQLFALTTQTAHWFLEQGFRECDVEQLPGERKALYNYQRRSKVFVKAVQT</sequence>
<dbReference type="CDD" id="cd04237">
    <property type="entry name" value="AAK_NAGS-ABP"/>
    <property type="match status" value="1"/>
</dbReference>
<dbReference type="HOGENOM" id="CLU_024773_0_0_6"/>
<dbReference type="GO" id="GO:0006526">
    <property type="term" value="P:L-arginine biosynthetic process"/>
    <property type="evidence" value="ECO:0007669"/>
    <property type="project" value="UniProtKB-UniRule"/>
</dbReference>
<keyword evidence="11" id="KW-1185">Reference proteome</keyword>
<dbReference type="InterPro" id="IPR016181">
    <property type="entry name" value="Acyl_CoA_acyltransferase"/>
</dbReference>
<evidence type="ECO:0000259" key="9">
    <source>
        <dbReference type="PROSITE" id="PS51186"/>
    </source>
</evidence>
<dbReference type="Pfam" id="PF00696">
    <property type="entry name" value="AA_kinase"/>
    <property type="match status" value="1"/>
</dbReference>
<dbReference type="InterPro" id="IPR000182">
    <property type="entry name" value="GNAT_dom"/>
</dbReference>
<dbReference type="Proteomes" id="UP000009080">
    <property type="component" value="Chromosome"/>
</dbReference>
<keyword evidence="4 8" id="KW-0028">Amino-acid biosynthesis</keyword>
<dbReference type="PANTHER" id="PTHR30602">
    <property type="entry name" value="AMINO-ACID ACETYLTRANSFERASE"/>
    <property type="match status" value="1"/>
</dbReference>
<dbReference type="UniPathway" id="UPA00068">
    <property type="reaction ID" value="UER00106"/>
</dbReference>
<dbReference type="Gene3D" id="3.40.630.30">
    <property type="match status" value="1"/>
</dbReference>
<comment type="catalytic activity">
    <reaction evidence="7 8">
        <text>L-glutamate + acetyl-CoA = N-acetyl-L-glutamate + CoA + H(+)</text>
        <dbReference type="Rhea" id="RHEA:24292"/>
        <dbReference type="ChEBI" id="CHEBI:15378"/>
        <dbReference type="ChEBI" id="CHEBI:29985"/>
        <dbReference type="ChEBI" id="CHEBI:44337"/>
        <dbReference type="ChEBI" id="CHEBI:57287"/>
        <dbReference type="ChEBI" id="CHEBI:57288"/>
        <dbReference type="EC" id="2.3.1.1"/>
    </reaction>
</comment>
<dbReference type="CDD" id="cd04301">
    <property type="entry name" value="NAT_SF"/>
    <property type="match status" value="1"/>
</dbReference>
<dbReference type="eggNOG" id="COG1246">
    <property type="taxonomic scope" value="Bacteria"/>
</dbReference>
<comment type="pathway">
    <text evidence="1 8">Amino-acid biosynthesis; L-arginine biosynthesis; N(2)-acetyl-L-ornithine from L-glutamate: step 1/4.</text>
</comment>
<dbReference type="SUPFAM" id="SSF53633">
    <property type="entry name" value="Carbamate kinase-like"/>
    <property type="match status" value="1"/>
</dbReference>
<keyword evidence="5 8" id="KW-0808">Transferase</keyword>
<dbReference type="NCBIfam" id="NF003641">
    <property type="entry name" value="PRK05279.1"/>
    <property type="match status" value="1"/>
</dbReference>
<dbReference type="KEGG" id="ttu:TERTU_0377"/>
<evidence type="ECO:0000256" key="4">
    <source>
        <dbReference type="ARBA" id="ARBA00022605"/>
    </source>
</evidence>
<dbReference type="InterPro" id="IPR001048">
    <property type="entry name" value="Asp/Glu/Uridylate_kinase"/>
</dbReference>
<dbReference type="EMBL" id="CP001614">
    <property type="protein sequence ID" value="ACR11631.1"/>
    <property type="molecule type" value="Genomic_DNA"/>
</dbReference>
<dbReference type="AlphaFoldDB" id="C5BMB4"/>
<protein>
    <recommendedName>
        <fullName evidence="8">Amino-acid acetyltransferase</fullName>
        <ecNumber evidence="8">2.3.1.1</ecNumber>
    </recommendedName>
    <alternativeName>
        <fullName evidence="8">N-acetylglutamate synthase</fullName>
        <shortName evidence="8">AGS</shortName>
        <shortName evidence="8">NAGS</shortName>
    </alternativeName>
</protein>
<gene>
    <name evidence="8 10" type="primary">argA</name>
    <name evidence="10" type="ordered locus">TERTU_0377</name>
</gene>
<dbReference type="SUPFAM" id="SSF55729">
    <property type="entry name" value="Acyl-CoA N-acyltransferases (Nat)"/>
    <property type="match status" value="1"/>
</dbReference>
<keyword evidence="6 8" id="KW-0012">Acyltransferase</keyword>
<comment type="similarity">
    <text evidence="2 8">Belongs to the acetyltransferase family. ArgA subfamily.</text>
</comment>
<evidence type="ECO:0000256" key="6">
    <source>
        <dbReference type="ARBA" id="ARBA00023315"/>
    </source>
</evidence>
<dbReference type="GO" id="GO:0005737">
    <property type="term" value="C:cytoplasm"/>
    <property type="evidence" value="ECO:0007669"/>
    <property type="project" value="UniProtKB-SubCell"/>
</dbReference>
<dbReference type="PROSITE" id="PS51186">
    <property type="entry name" value="GNAT"/>
    <property type="match status" value="1"/>
</dbReference>
<dbReference type="HAMAP" id="MF_01105">
    <property type="entry name" value="N_acetyl_glu_synth"/>
    <property type="match status" value="1"/>
</dbReference>
<dbReference type="OrthoDB" id="9802238at2"/>
<dbReference type="PANTHER" id="PTHR30602:SF12">
    <property type="entry name" value="AMINO-ACID ACETYLTRANSFERASE NAGS1, CHLOROPLASTIC-RELATED"/>
    <property type="match status" value="1"/>
</dbReference>
<dbReference type="Gene3D" id="3.40.1160.10">
    <property type="entry name" value="Acetylglutamate kinase-like"/>
    <property type="match status" value="1"/>
</dbReference>
<name>C5BMB4_TERTT</name>
<evidence type="ECO:0000256" key="2">
    <source>
        <dbReference type="ARBA" id="ARBA00009145"/>
    </source>
</evidence>
<dbReference type="InterPro" id="IPR033719">
    <property type="entry name" value="NAGS_kin"/>
</dbReference>
<dbReference type="eggNOG" id="COG0548">
    <property type="taxonomic scope" value="Bacteria"/>
</dbReference>
<feature type="domain" description="N-acetyltransferase" evidence="9">
    <location>
        <begin position="293"/>
        <end position="432"/>
    </location>
</feature>
<evidence type="ECO:0000256" key="8">
    <source>
        <dbReference type="HAMAP-Rule" id="MF_01105"/>
    </source>
</evidence>
<accession>C5BMB4</accession>
<evidence type="ECO:0000256" key="1">
    <source>
        <dbReference type="ARBA" id="ARBA00004925"/>
    </source>
</evidence>
<dbReference type="NCBIfam" id="TIGR01890">
    <property type="entry name" value="N-Ac-Glu-synth"/>
    <property type="match status" value="1"/>
</dbReference>
<dbReference type="GO" id="GO:0004042">
    <property type="term" value="F:L-glutamate N-acetyltransferase activity"/>
    <property type="evidence" value="ECO:0007669"/>
    <property type="project" value="UniProtKB-UniRule"/>
</dbReference>
<keyword evidence="3 8" id="KW-0055">Arginine biosynthesis</keyword>
<evidence type="ECO:0000256" key="5">
    <source>
        <dbReference type="ARBA" id="ARBA00022679"/>
    </source>
</evidence>
<organism evidence="10 11">
    <name type="scientific">Teredinibacter turnerae (strain ATCC 39867 / T7901)</name>
    <dbReference type="NCBI Taxonomy" id="377629"/>
    <lineage>
        <taxon>Bacteria</taxon>
        <taxon>Pseudomonadati</taxon>
        <taxon>Pseudomonadota</taxon>
        <taxon>Gammaproteobacteria</taxon>
        <taxon>Cellvibrionales</taxon>
        <taxon>Cellvibrionaceae</taxon>
        <taxon>Teredinibacter</taxon>
    </lineage>
</organism>
<reference evidence="10 11" key="1">
    <citation type="journal article" date="2009" name="PLoS ONE">
        <title>The complete genome of Teredinibacter turnerae T7901: an intracellular endosymbiont of marine wood-boring bivalves (shipworms).</title>
        <authorList>
            <person name="Yang J.C."/>
            <person name="Madupu R."/>
            <person name="Durkin A.S."/>
            <person name="Ekborg N.A."/>
            <person name="Pedamallu C.S."/>
            <person name="Hostetler J.B."/>
            <person name="Radune D."/>
            <person name="Toms B.S."/>
            <person name="Henrissat B."/>
            <person name="Coutinho P.M."/>
            <person name="Schwarz S."/>
            <person name="Field L."/>
            <person name="Trindade-Silva A.E."/>
            <person name="Soares C.A.G."/>
            <person name="Elshahawi S."/>
            <person name="Hanora A."/>
            <person name="Schmidt E.W."/>
            <person name="Haygood M.G."/>
            <person name="Posfai J."/>
            <person name="Benner J."/>
            <person name="Madinger C."/>
            <person name="Nove J."/>
            <person name="Anton B."/>
            <person name="Chaudhary K."/>
            <person name="Foster J."/>
            <person name="Holman A."/>
            <person name="Kumar S."/>
            <person name="Lessard P.A."/>
            <person name="Luyten Y.A."/>
            <person name="Slatko B."/>
            <person name="Wood N."/>
            <person name="Wu B."/>
            <person name="Teplitski M."/>
            <person name="Mougous J.D."/>
            <person name="Ward N."/>
            <person name="Eisen J.A."/>
            <person name="Badger J.H."/>
            <person name="Distel D.L."/>
        </authorList>
    </citation>
    <scope>NUCLEOTIDE SEQUENCE [LARGE SCALE GENOMIC DNA]</scope>
    <source>
        <strain evidence="11">ATCC 39867 / T7901</strain>
    </source>
</reference>
<dbReference type="InterPro" id="IPR036393">
    <property type="entry name" value="AceGlu_kinase-like_sf"/>
</dbReference>
<evidence type="ECO:0000313" key="11">
    <source>
        <dbReference type="Proteomes" id="UP000009080"/>
    </source>
</evidence>
<dbReference type="STRING" id="377629.TERTU_0377"/>
<dbReference type="InterPro" id="IPR010167">
    <property type="entry name" value="NH2A_AcTrfase"/>
</dbReference>
<dbReference type="Pfam" id="PF13508">
    <property type="entry name" value="Acetyltransf_7"/>
    <property type="match status" value="1"/>
</dbReference>
<proteinExistence type="inferred from homology"/>
<dbReference type="PIRSF" id="PIRSF000423">
    <property type="entry name" value="ArgA"/>
    <property type="match status" value="1"/>
</dbReference>
<keyword evidence="8" id="KW-0963">Cytoplasm</keyword>
<comment type="subcellular location">
    <subcellularLocation>
        <location evidence="8">Cytoplasm</location>
    </subcellularLocation>
</comment>
<comment type="miscellaneous">
    <text evidence="8">In bacteria which possess the bifunctional enzyme ornithine acetyltransferase/N-acetylglutamate synthase (ArgJ), ArgA fulfills an anaplerotic role.</text>
</comment>
<evidence type="ECO:0000256" key="7">
    <source>
        <dbReference type="ARBA" id="ARBA00048372"/>
    </source>
</evidence>
<dbReference type="EC" id="2.3.1.1" evidence="8"/>
<evidence type="ECO:0000313" key="10">
    <source>
        <dbReference type="EMBL" id="ACR11631.1"/>
    </source>
</evidence>
<dbReference type="RefSeq" id="WP_015817743.1">
    <property type="nucleotide sequence ID" value="NC_012997.1"/>
</dbReference>
<evidence type="ECO:0000256" key="3">
    <source>
        <dbReference type="ARBA" id="ARBA00022571"/>
    </source>
</evidence>